<organism evidence="14 15">
    <name type="scientific">Neobacillus piezotolerans</name>
    <dbReference type="NCBI Taxonomy" id="2259171"/>
    <lineage>
        <taxon>Bacteria</taxon>
        <taxon>Bacillati</taxon>
        <taxon>Bacillota</taxon>
        <taxon>Bacilli</taxon>
        <taxon>Bacillales</taxon>
        <taxon>Bacillaceae</taxon>
        <taxon>Neobacillus</taxon>
    </lineage>
</organism>
<evidence type="ECO:0000256" key="3">
    <source>
        <dbReference type="ARBA" id="ARBA00009983"/>
    </source>
</evidence>
<keyword evidence="10" id="KW-0464">Manganese</keyword>
<evidence type="ECO:0000256" key="11">
    <source>
        <dbReference type="PIRSR" id="PIRSR005091-3"/>
    </source>
</evidence>
<dbReference type="InterPro" id="IPR017850">
    <property type="entry name" value="Alkaline_phosphatase_core_sf"/>
</dbReference>
<feature type="active site" evidence="9">
    <location>
        <position position="288"/>
    </location>
</feature>
<keyword evidence="5 12" id="KW-0812">Transmembrane</keyword>
<evidence type="ECO:0000256" key="10">
    <source>
        <dbReference type="PIRSR" id="PIRSR005091-2"/>
    </source>
</evidence>
<feature type="transmembrane region" description="Helical" evidence="12">
    <location>
        <begin position="63"/>
        <end position="82"/>
    </location>
</feature>
<feature type="binding site" evidence="11">
    <location>
        <position position="464"/>
    </location>
    <ligand>
        <name>Mn(2+)</name>
        <dbReference type="ChEBI" id="CHEBI:29035"/>
    </ligand>
</feature>
<evidence type="ECO:0000313" key="14">
    <source>
        <dbReference type="EMBL" id="RDU37563.1"/>
    </source>
</evidence>
<sequence length="629" mass="71202">MLTILKKYSSMILLCLLLALPWTGKTLLFVKETGLSPSYALIYLSSLGFAAIVASLLLIKRKFIAIASASMLYTLASLLLYADVMYQRYYNAIIRIELLAQAGQLKDIRSSIISLISGWDFLYWIDVPLAAVVFFFFAKRKGPAQWKKPGLAILSLGLSILLGISLTAFKFTYSDQYKISLGGVIPAHMYDIGWNVYKKAYFKQALLQTKSIEEIRDTFKSRQEIQKGSPYFGKFKGKNIIMVQAESLNTFPIGLQVGGQEITPNLNRLINESHYYPNTYLQIGRGNTSDAEFVANNSLYPIGYIGAYKGYPNNQYLSLPDLLNQYGYSTSVTHGNTPEFWNRQTAYKNQGYGDFYYRGHPEIKDDEIIGLGISDKSIFHQMTAMYKQESKPFFNFIVSLTSHRPFILDEKYQYLTLPSGLEGTATGNYLQSIRYFDDALGEFIAELKEENIWDDSIFVVYGDHYGPLPTDEEELRNLLGVNFDLKTRFNIPLIIHHPGQTEPVVNGGTGSQMDIYPTLTALLGIDDQLVQLGTTLDANHKRITGFAFETTRYSFFSDEYDYMASHEGVFEKGICIDNRTGKKTDVQLCRAGYDSIYKDIRISTLLLENDYIGRIFDNGTVKAAEKPHK</sequence>
<dbReference type="PANTHER" id="PTHR47371:SF3">
    <property type="entry name" value="PHOSPHOGLYCEROL TRANSFERASE I"/>
    <property type="match status" value="1"/>
</dbReference>
<evidence type="ECO:0000256" key="12">
    <source>
        <dbReference type="SAM" id="Phobius"/>
    </source>
</evidence>
<gene>
    <name evidence="14" type="ORF">DRW41_06895</name>
</gene>
<comment type="similarity">
    <text evidence="3 8">Belongs to the LTA synthase family.</text>
</comment>
<keyword evidence="10" id="KW-0479">Metal-binding</keyword>
<dbReference type="InterPro" id="IPR012160">
    <property type="entry name" value="LtaS-like"/>
</dbReference>
<evidence type="ECO:0000313" key="15">
    <source>
        <dbReference type="Proteomes" id="UP000257144"/>
    </source>
</evidence>
<evidence type="ECO:0000256" key="6">
    <source>
        <dbReference type="ARBA" id="ARBA00022989"/>
    </source>
</evidence>
<evidence type="ECO:0000256" key="2">
    <source>
        <dbReference type="ARBA" id="ARBA00004936"/>
    </source>
</evidence>
<evidence type="ECO:0000256" key="4">
    <source>
        <dbReference type="ARBA" id="ARBA00022475"/>
    </source>
</evidence>
<evidence type="ECO:0000256" key="8">
    <source>
        <dbReference type="PIRNR" id="PIRNR005091"/>
    </source>
</evidence>
<dbReference type="Pfam" id="PF00884">
    <property type="entry name" value="Sulfatase"/>
    <property type="match status" value="1"/>
</dbReference>
<evidence type="ECO:0000256" key="7">
    <source>
        <dbReference type="ARBA" id="ARBA00023136"/>
    </source>
</evidence>
<name>A0A3D8GSX3_9BACI</name>
<feature type="binding site" evidence="10">
    <location>
        <position position="403"/>
    </location>
    <ligand>
        <name>substrate</name>
    </ligand>
</feature>
<feature type="binding site" evidence="11">
    <location>
        <position position="246"/>
    </location>
    <ligand>
        <name>Mn(2+)</name>
        <dbReference type="ChEBI" id="CHEBI:29035"/>
    </ligand>
</feature>
<feature type="transmembrane region" description="Helical" evidence="12">
    <location>
        <begin position="150"/>
        <end position="169"/>
    </location>
</feature>
<dbReference type="Gene3D" id="3.30.1120.170">
    <property type="match status" value="1"/>
</dbReference>
<dbReference type="Gene3D" id="3.40.720.10">
    <property type="entry name" value="Alkaline Phosphatase, subunit A"/>
    <property type="match status" value="1"/>
</dbReference>
<keyword evidence="7 8" id="KW-0472">Membrane</keyword>
<keyword evidence="4 8" id="KW-1003">Cell membrane</keyword>
<keyword evidence="15" id="KW-1185">Reference proteome</keyword>
<dbReference type="Proteomes" id="UP000257144">
    <property type="component" value="Unassembled WGS sequence"/>
</dbReference>
<dbReference type="CDD" id="cd16015">
    <property type="entry name" value="LTA_synthase"/>
    <property type="match status" value="1"/>
</dbReference>
<evidence type="ECO:0000256" key="9">
    <source>
        <dbReference type="PIRSR" id="PIRSR005091-1"/>
    </source>
</evidence>
<accession>A0A3D8GSX3</accession>
<feature type="binding site" evidence="11">
    <location>
        <position position="288"/>
    </location>
    <ligand>
        <name>Mn(2+)</name>
        <dbReference type="ChEBI" id="CHEBI:29035"/>
    </ligand>
</feature>
<protein>
    <recommendedName>
        <fullName evidence="13">Sulfatase N-terminal domain-containing protein</fullName>
    </recommendedName>
</protein>
<evidence type="ECO:0000256" key="5">
    <source>
        <dbReference type="ARBA" id="ARBA00022692"/>
    </source>
</evidence>
<evidence type="ECO:0000256" key="1">
    <source>
        <dbReference type="ARBA" id="ARBA00004651"/>
    </source>
</evidence>
<dbReference type="InterPro" id="IPR000917">
    <property type="entry name" value="Sulfatase_N"/>
</dbReference>
<dbReference type="AlphaFoldDB" id="A0A3D8GSX3"/>
<dbReference type="GO" id="GO:0046872">
    <property type="term" value="F:metal ion binding"/>
    <property type="evidence" value="ECO:0007669"/>
    <property type="project" value="UniProtKB-KW"/>
</dbReference>
<dbReference type="PIRSF" id="PIRSF005091">
    <property type="entry name" value="Mmb_sulf_HI1246"/>
    <property type="match status" value="1"/>
</dbReference>
<feature type="transmembrane region" description="Helical" evidence="12">
    <location>
        <begin position="121"/>
        <end position="138"/>
    </location>
</feature>
<feature type="binding site" evidence="11">
    <location>
        <position position="463"/>
    </location>
    <ligand>
        <name>Mn(2+)</name>
        <dbReference type="ChEBI" id="CHEBI:29035"/>
    </ligand>
</feature>
<comment type="caution">
    <text evidence="14">The sequence shown here is derived from an EMBL/GenBank/DDBJ whole genome shotgun (WGS) entry which is preliminary data.</text>
</comment>
<comment type="subcellular location">
    <subcellularLocation>
        <location evidence="1">Cell membrane</location>
        <topology evidence="1">Multi-pass membrane protein</topology>
    </subcellularLocation>
</comment>
<comment type="pathway">
    <text evidence="2">Cell wall biogenesis; lipoteichoic acid biosynthesis.</text>
</comment>
<feature type="domain" description="Sulfatase N-terminal" evidence="13">
    <location>
        <begin position="238"/>
        <end position="525"/>
    </location>
</feature>
<evidence type="ECO:0000259" key="13">
    <source>
        <dbReference type="Pfam" id="PF00884"/>
    </source>
</evidence>
<reference evidence="14 15" key="1">
    <citation type="submission" date="2018-07" db="EMBL/GenBank/DDBJ databases">
        <title>Bacillus sp. YLB-04 draft genome sequence.</title>
        <authorList>
            <person name="Yu L."/>
            <person name="Tang X."/>
        </authorList>
    </citation>
    <scope>NUCLEOTIDE SEQUENCE [LARGE SCALE GENOMIC DNA]</scope>
    <source>
        <strain evidence="14 15">YLB-04</strain>
    </source>
</reference>
<dbReference type="PANTHER" id="PTHR47371">
    <property type="entry name" value="LIPOTEICHOIC ACID SYNTHASE"/>
    <property type="match status" value="1"/>
</dbReference>
<feature type="transmembrane region" description="Helical" evidence="12">
    <location>
        <begin position="38"/>
        <end position="58"/>
    </location>
</feature>
<dbReference type="GO" id="GO:0005886">
    <property type="term" value="C:plasma membrane"/>
    <property type="evidence" value="ECO:0007669"/>
    <property type="project" value="UniProtKB-SubCell"/>
</dbReference>
<keyword evidence="6 12" id="KW-1133">Transmembrane helix</keyword>
<dbReference type="SUPFAM" id="SSF53649">
    <property type="entry name" value="Alkaline phosphatase-like"/>
    <property type="match status" value="1"/>
</dbReference>
<dbReference type="InterPro" id="IPR050448">
    <property type="entry name" value="OpgB/LTA_synthase_biosynth"/>
</dbReference>
<dbReference type="EMBL" id="QNQT01000002">
    <property type="protein sequence ID" value="RDU37563.1"/>
    <property type="molecule type" value="Genomic_DNA"/>
</dbReference>
<proteinExistence type="inferred from homology"/>